<dbReference type="CDD" id="cd00093">
    <property type="entry name" value="HTH_XRE"/>
    <property type="match status" value="1"/>
</dbReference>
<keyword evidence="4" id="KW-1185">Reference proteome</keyword>
<dbReference type="SMART" id="SM00530">
    <property type="entry name" value="HTH_XRE"/>
    <property type="match status" value="1"/>
</dbReference>
<accession>A0A396SFS9</accession>
<dbReference type="Proteomes" id="UP000265692">
    <property type="component" value="Unassembled WGS sequence"/>
</dbReference>
<dbReference type="Pfam" id="PF01381">
    <property type="entry name" value="HTH_3"/>
    <property type="match status" value="1"/>
</dbReference>
<evidence type="ECO:0000313" key="3">
    <source>
        <dbReference type="EMBL" id="RHW39902.1"/>
    </source>
</evidence>
<comment type="caution">
    <text evidence="3">The sequence shown here is derived from an EMBL/GenBank/DDBJ whole genome shotgun (WGS) entry which is preliminary data.</text>
</comment>
<dbReference type="RefSeq" id="WP_118874912.1">
    <property type="nucleotide sequence ID" value="NZ_QWEI01000001.1"/>
</dbReference>
<evidence type="ECO:0000256" key="1">
    <source>
        <dbReference type="ARBA" id="ARBA00023125"/>
    </source>
</evidence>
<dbReference type="Gene3D" id="1.10.260.40">
    <property type="entry name" value="lambda repressor-like DNA-binding domains"/>
    <property type="match status" value="1"/>
</dbReference>
<dbReference type="InterPro" id="IPR001387">
    <property type="entry name" value="Cro/C1-type_HTH"/>
</dbReference>
<organism evidence="3 4">
    <name type="scientific">Ureibacillus yapensis</name>
    <dbReference type="NCBI Taxonomy" id="2304605"/>
    <lineage>
        <taxon>Bacteria</taxon>
        <taxon>Bacillati</taxon>
        <taxon>Bacillota</taxon>
        <taxon>Bacilli</taxon>
        <taxon>Bacillales</taxon>
        <taxon>Caryophanaceae</taxon>
        <taxon>Ureibacillus</taxon>
    </lineage>
</organism>
<dbReference type="SUPFAM" id="SSF47413">
    <property type="entry name" value="lambda repressor-like DNA-binding domains"/>
    <property type="match status" value="1"/>
</dbReference>
<dbReference type="PROSITE" id="PS50943">
    <property type="entry name" value="HTH_CROC1"/>
    <property type="match status" value="1"/>
</dbReference>
<dbReference type="PANTHER" id="PTHR46558">
    <property type="entry name" value="TRACRIPTIONAL REGULATORY PROTEIN-RELATED-RELATED"/>
    <property type="match status" value="1"/>
</dbReference>
<dbReference type="InterPro" id="IPR010982">
    <property type="entry name" value="Lambda_DNA-bd_dom_sf"/>
</dbReference>
<proteinExistence type="predicted"/>
<evidence type="ECO:0000259" key="2">
    <source>
        <dbReference type="PROSITE" id="PS50943"/>
    </source>
</evidence>
<dbReference type="EMBL" id="QWEI01000001">
    <property type="protein sequence ID" value="RHW39902.1"/>
    <property type="molecule type" value="Genomic_DNA"/>
</dbReference>
<reference evidence="3 4" key="1">
    <citation type="submission" date="2018-08" db="EMBL/GenBank/DDBJ databases">
        <title>Lysinibacillus sp. YLB-03 draft genome sequence.</title>
        <authorList>
            <person name="Yu L."/>
        </authorList>
    </citation>
    <scope>NUCLEOTIDE SEQUENCE [LARGE SCALE GENOMIC DNA]</scope>
    <source>
        <strain evidence="3 4">YLB-03</strain>
    </source>
</reference>
<name>A0A396SFS9_9BACL</name>
<protein>
    <submittedName>
        <fullName evidence="3">Transcriptional regulator</fullName>
    </submittedName>
</protein>
<dbReference type="AlphaFoldDB" id="A0A396SFS9"/>
<dbReference type="GO" id="GO:0003677">
    <property type="term" value="F:DNA binding"/>
    <property type="evidence" value="ECO:0007669"/>
    <property type="project" value="UniProtKB-KW"/>
</dbReference>
<gene>
    <name evidence="3" type="ORF">D1B33_03375</name>
</gene>
<dbReference type="PANTHER" id="PTHR46558:SF4">
    <property type="entry name" value="DNA-BIDING PHAGE PROTEIN"/>
    <property type="match status" value="1"/>
</dbReference>
<feature type="domain" description="HTH cro/C1-type" evidence="2">
    <location>
        <begin position="5"/>
        <end position="59"/>
    </location>
</feature>
<evidence type="ECO:0000313" key="4">
    <source>
        <dbReference type="Proteomes" id="UP000265692"/>
    </source>
</evidence>
<keyword evidence="1" id="KW-0238">DNA-binding</keyword>
<dbReference type="OrthoDB" id="9808239at2"/>
<sequence>MQNRIKELRQKHNFTQDELADRLEVSRQTIISLEKERYNPSIVLAYNIAKLFDMKIEDIFIFEEGEQNG</sequence>